<dbReference type="EMBL" id="JADEXS010000218">
    <property type="protein sequence ID" value="MBE9024006.1"/>
    <property type="molecule type" value="Genomic_DNA"/>
</dbReference>
<organism evidence="11 12">
    <name type="scientific">Desmonostoc muscorum LEGE 12446</name>
    <dbReference type="NCBI Taxonomy" id="1828758"/>
    <lineage>
        <taxon>Bacteria</taxon>
        <taxon>Bacillati</taxon>
        <taxon>Cyanobacteriota</taxon>
        <taxon>Cyanophyceae</taxon>
        <taxon>Nostocales</taxon>
        <taxon>Nostocaceae</taxon>
        <taxon>Desmonostoc</taxon>
    </lineage>
</organism>
<comment type="cofactor">
    <cofactor evidence="1">
        <name>Mg(2+)</name>
        <dbReference type="ChEBI" id="CHEBI:18420"/>
    </cofactor>
</comment>
<evidence type="ECO:0000259" key="10">
    <source>
        <dbReference type="Pfam" id="PF01909"/>
    </source>
</evidence>
<dbReference type="GO" id="GO:0005524">
    <property type="term" value="F:ATP binding"/>
    <property type="evidence" value="ECO:0007669"/>
    <property type="project" value="UniProtKB-KW"/>
</dbReference>
<keyword evidence="12" id="KW-1185">Reference proteome</keyword>
<evidence type="ECO:0000256" key="7">
    <source>
        <dbReference type="ARBA" id="ARBA00022840"/>
    </source>
</evidence>
<dbReference type="CDD" id="cd05403">
    <property type="entry name" value="NT_KNTase_like"/>
    <property type="match status" value="1"/>
</dbReference>
<dbReference type="GO" id="GO:0016779">
    <property type="term" value="F:nucleotidyltransferase activity"/>
    <property type="evidence" value="ECO:0007669"/>
    <property type="project" value="UniProtKB-KW"/>
</dbReference>
<name>A0A8J6ZT56_DESMC</name>
<protein>
    <submittedName>
        <fullName evidence="11">Nucleotidyltransferase family protein</fullName>
    </submittedName>
</protein>
<dbReference type="RefSeq" id="WP_193918029.1">
    <property type="nucleotide sequence ID" value="NZ_JADEXS020000001.1"/>
</dbReference>
<evidence type="ECO:0000256" key="9">
    <source>
        <dbReference type="ARBA" id="ARBA00038276"/>
    </source>
</evidence>
<gene>
    <name evidence="11" type="ORF">IQ276_16695</name>
</gene>
<dbReference type="GO" id="GO:0046872">
    <property type="term" value="F:metal ion binding"/>
    <property type="evidence" value="ECO:0007669"/>
    <property type="project" value="UniProtKB-KW"/>
</dbReference>
<evidence type="ECO:0000256" key="4">
    <source>
        <dbReference type="ARBA" id="ARBA00022695"/>
    </source>
</evidence>
<evidence type="ECO:0000256" key="2">
    <source>
        <dbReference type="ARBA" id="ARBA00022649"/>
    </source>
</evidence>
<comment type="caution">
    <text evidence="11">The sequence shown here is derived from an EMBL/GenBank/DDBJ whole genome shotgun (WGS) entry which is preliminary data.</text>
</comment>
<evidence type="ECO:0000313" key="11">
    <source>
        <dbReference type="EMBL" id="MBE9024006.1"/>
    </source>
</evidence>
<dbReference type="PANTHER" id="PTHR33571:SF12">
    <property type="entry name" value="BSL3053 PROTEIN"/>
    <property type="match status" value="1"/>
</dbReference>
<evidence type="ECO:0000256" key="6">
    <source>
        <dbReference type="ARBA" id="ARBA00022741"/>
    </source>
</evidence>
<dbReference type="Pfam" id="PF01909">
    <property type="entry name" value="NTP_transf_2"/>
    <property type="match status" value="1"/>
</dbReference>
<keyword evidence="5" id="KW-0479">Metal-binding</keyword>
<keyword evidence="4" id="KW-0548">Nucleotidyltransferase</keyword>
<keyword evidence="2" id="KW-1277">Toxin-antitoxin system</keyword>
<feature type="domain" description="Polymerase nucleotidyl transferase" evidence="10">
    <location>
        <begin position="18"/>
        <end position="94"/>
    </location>
</feature>
<keyword evidence="3" id="KW-0808">Transferase</keyword>
<comment type="similarity">
    <text evidence="9">Belongs to the MntA antitoxin family.</text>
</comment>
<dbReference type="AlphaFoldDB" id="A0A8J6ZT56"/>
<dbReference type="SUPFAM" id="SSF81301">
    <property type="entry name" value="Nucleotidyltransferase"/>
    <property type="match status" value="1"/>
</dbReference>
<sequence>MGIDEILKAYREEILTIAAKHGAYNVRVFGSVARGEAKPDSDVDFLVELEPQRTLLDQIALMQSLAELLGRKVDVAEPETLHECIKERVLKEAVVLQ</sequence>
<reference evidence="11" key="1">
    <citation type="submission" date="2020-10" db="EMBL/GenBank/DDBJ databases">
        <authorList>
            <person name="Castelo-Branco R."/>
            <person name="Eusebio N."/>
            <person name="Adriana R."/>
            <person name="Vieira A."/>
            <person name="Brugerolle De Fraissinette N."/>
            <person name="Rezende De Castro R."/>
            <person name="Schneider M.P."/>
            <person name="Vasconcelos V."/>
            <person name="Leao P.N."/>
        </authorList>
    </citation>
    <scope>NUCLEOTIDE SEQUENCE</scope>
    <source>
        <strain evidence="11">LEGE 12446</strain>
    </source>
</reference>
<dbReference type="Gene3D" id="3.30.460.10">
    <property type="entry name" value="Beta Polymerase, domain 2"/>
    <property type="match status" value="1"/>
</dbReference>
<proteinExistence type="inferred from homology"/>
<dbReference type="InterPro" id="IPR002934">
    <property type="entry name" value="Polymerase_NTP_transf_dom"/>
</dbReference>
<keyword evidence="6" id="KW-0547">Nucleotide-binding</keyword>
<evidence type="ECO:0000256" key="1">
    <source>
        <dbReference type="ARBA" id="ARBA00001946"/>
    </source>
</evidence>
<keyword evidence="7" id="KW-0067">ATP-binding</keyword>
<keyword evidence="8" id="KW-0460">Magnesium</keyword>
<dbReference type="InterPro" id="IPR052038">
    <property type="entry name" value="Type-VII_TA_antitoxin"/>
</dbReference>
<dbReference type="InterPro" id="IPR043519">
    <property type="entry name" value="NT_sf"/>
</dbReference>
<evidence type="ECO:0000256" key="8">
    <source>
        <dbReference type="ARBA" id="ARBA00022842"/>
    </source>
</evidence>
<accession>A0A8J6ZT56</accession>
<dbReference type="PANTHER" id="PTHR33571">
    <property type="entry name" value="SSL8005 PROTEIN"/>
    <property type="match status" value="1"/>
</dbReference>
<evidence type="ECO:0000256" key="5">
    <source>
        <dbReference type="ARBA" id="ARBA00022723"/>
    </source>
</evidence>
<evidence type="ECO:0000313" key="12">
    <source>
        <dbReference type="Proteomes" id="UP000622533"/>
    </source>
</evidence>
<dbReference type="Proteomes" id="UP000622533">
    <property type="component" value="Unassembled WGS sequence"/>
</dbReference>
<evidence type="ECO:0000256" key="3">
    <source>
        <dbReference type="ARBA" id="ARBA00022679"/>
    </source>
</evidence>